<dbReference type="NCBIfam" id="TIGR02937">
    <property type="entry name" value="sigma70-ECF"/>
    <property type="match status" value="1"/>
</dbReference>
<dbReference type="SUPFAM" id="SSF88946">
    <property type="entry name" value="Sigma2 domain of RNA polymerase sigma factors"/>
    <property type="match status" value="1"/>
</dbReference>
<evidence type="ECO:0000313" key="8">
    <source>
        <dbReference type="Proteomes" id="UP000441754"/>
    </source>
</evidence>
<dbReference type="CDD" id="cd06171">
    <property type="entry name" value="Sigma70_r4"/>
    <property type="match status" value="1"/>
</dbReference>
<dbReference type="InterPro" id="IPR036388">
    <property type="entry name" value="WH-like_DNA-bd_sf"/>
</dbReference>
<dbReference type="Gene3D" id="1.10.10.10">
    <property type="entry name" value="Winged helix-like DNA-binding domain superfamily/Winged helix DNA-binding domain"/>
    <property type="match status" value="1"/>
</dbReference>
<proteinExistence type="inferred from homology"/>
<dbReference type="SUPFAM" id="SSF88659">
    <property type="entry name" value="Sigma3 and sigma4 domains of RNA polymerase sigma factors"/>
    <property type="match status" value="1"/>
</dbReference>
<dbReference type="GO" id="GO:0016987">
    <property type="term" value="F:sigma factor activity"/>
    <property type="evidence" value="ECO:0007669"/>
    <property type="project" value="UniProtKB-KW"/>
</dbReference>
<dbReference type="InterPro" id="IPR013249">
    <property type="entry name" value="RNA_pol_sigma70_r4_t2"/>
</dbReference>
<dbReference type="InterPro" id="IPR013324">
    <property type="entry name" value="RNA_pol_sigma_r3/r4-like"/>
</dbReference>
<dbReference type="InterPro" id="IPR013325">
    <property type="entry name" value="RNA_pol_sigma_r2"/>
</dbReference>
<dbReference type="InterPro" id="IPR014327">
    <property type="entry name" value="RNA_pol_sigma70_bacteroid"/>
</dbReference>
<dbReference type="NCBIfam" id="TIGR02985">
    <property type="entry name" value="Sig70_bacteroi1"/>
    <property type="match status" value="1"/>
</dbReference>
<comment type="caution">
    <text evidence="7">The sequence shown here is derived from an EMBL/GenBank/DDBJ whole genome shotgun (WGS) entry which is preliminary data.</text>
</comment>
<feature type="domain" description="RNA polymerase sigma factor 70 region 4 type 2" evidence="6">
    <location>
        <begin position="151"/>
        <end position="201"/>
    </location>
</feature>
<keyword evidence="8" id="KW-1185">Reference proteome</keyword>
<evidence type="ECO:0000256" key="1">
    <source>
        <dbReference type="ARBA" id="ARBA00010641"/>
    </source>
</evidence>
<dbReference type="AlphaFoldDB" id="A0A7K0ELB7"/>
<gene>
    <name evidence="7" type="ORF">GJJ30_13430</name>
</gene>
<protein>
    <submittedName>
        <fullName evidence="7">RNA polymerase sigma-70 factor</fullName>
    </submittedName>
</protein>
<reference evidence="7 8" key="1">
    <citation type="journal article" date="2018" name="Antonie Van Leeuwenhoek">
        <title>Larkinella terrae sp. nov., isolated from soil on Jeju Island, South Korea.</title>
        <authorList>
            <person name="Ten L.N."/>
            <person name="Jeon J."/>
            <person name="Park S.J."/>
            <person name="Park S."/>
            <person name="Lee S.Y."/>
            <person name="Kim M.K."/>
            <person name="Jung H.Y."/>
        </authorList>
    </citation>
    <scope>NUCLEOTIDE SEQUENCE [LARGE SCALE GENOMIC DNA]</scope>
    <source>
        <strain evidence="7 8">KCTC 52001</strain>
    </source>
</reference>
<comment type="similarity">
    <text evidence="1">Belongs to the sigma-70 factor family. ECF subfamily.</text>
</comment>
<dbReference type="Pfam" id="PF04542">
    <property type="entry name" value="Sigma70_r2"/>
    <property type="match status" value="1"/>
</dbReference>
<dbReference type="EMBL" id="WJXZ01000007">
    <property type="protein sequence ID" value="MRS62296.1"/>
    <property type="molecule type" value="Genomic_DNA"/>
</dbReference>
<dbReference type="OrthoDB" id="679904at2"/>
<keyword evidence="2" id="KW-0805">Transcription regulation</keyword>
<dbReference type="Proteomes" id="UP000441754">
    <property type="component" value="Unassembled WGS sequence"/>
</dbReference>
<evidence type="ECO:0000256" key="4">
    <source>
        <dbReference type="ARBA" id="ARBA00023163"/>
    </source>
</evidence>
<dbReference type="InterPro" id="IPR014284">
    <property type="entry name" value="RNA_pol_sigma-70_dom"/>
</dbReference>
<evidence type="ECO:0000313" key="7">
    <source>
        <dbReference type="EMBL" id="MRS62296.1"/>
    </source>
</evidence>
<evidence type="ECO:0000256" key="3">
    <source>
        <dbReference type="ARBA" id="ARBA00023082"/>
    </source>
</evidence>
<keyword evidence="4" id="KW-0804">Transcription</keyword>
<keyword evidence="3" id="KW-0731">Sigma factor</keyword>
<feature type="domain" description="RNA polymerase sigma-70 region 2" evidence="5">
    <location>
        <begin position="53"/>
        <end position="115"/>
    </location>
</feature>
<dbReference type="GO" id="GO:0006352">
    <property type="term" value="P:DNA-templated transcription initiation"/>
    <property type="evidence" value="ECO:0007669"/>
    <property type="project" value="InterPro"/>
</dbReference>
<dbReference type="GO" id="GO:0003677">
    <property type="term" value="F:DNA binding"/>
    <property type="evidence" value="ECO:0007669"/>
    <property type="project" value="InterPro"/>
</dbReference>
<evidence type="ECO:0000259" key="5">
    <source>
        <dbReference type="Pfam" id="PF04542"/>
    </source>
</evidence>
<dbReference type="PANTHER" id="PTHR43133">
    <property type="entry name" value="RNA POLYMERASE ECF-TYPE SIGMA FACTO"/>
    <property type="match status" value="1"/>
</dbReference>
<dbReference type="InterPro" id="IPR007627">
    <property type="entry name" value="RNA_pol_sigma70_r2"/>
</dbReference>
<accession>A0A7K0ELB7</accession>
<dbReference type="InterPro" id="IPR039425">
    <property type="entry name" value="RNA_pol_sigma-70-like"/>
</dbReference>
<evidence type="ECO:0000256" key="2">
    <source>
        <dbReference type="ARBA" id="ARBA00023015"/>
    </source>
</evidence>
<dbReference type="PANTHER" id="PTHR43133:SF46">
    <property type="entry name" value="RNA POLYMERASE SIGMA-70 FACTOR ECF SUBFAMILY"/>
    <property type="match status" value="1"/>
</dbReference>
<evidence type="ECO:0000259" key="6">
    <source>
        <dbReference type="Pfam" id="PF08281"/>
    </source>
</evidence>
<sequence>MALFDKKIVIWYSFFRHQEIMSADLRLSSLKDWDDERVLKALSGGNRLALAELYDRYWYPLYRVAFQKTKSPEIAEELVQDLFVQLWQKRESLAVRRTDHYLFGALKYSVIDYVKGQIVREKFQEYQQIFAPQADFSTENQLAYSDLVGTIETELQKLPTKTQEVFRLSRFEGQSIPEISQKLDLTDKTVEYHLSKALKLLRAQLRDYSFVWLLMMLAER</sequence>
<name>A0A7K0ELB7_9BACT</name>
<dbReference type="Gene3D" id="1.10.1740.10">
    <property type="match status" value="1"/>
</dbReference>
<dbReference type="Pfam" id="PF08281">
    <property type="entry name" value="Sigma70_r4_2"/>
    <property type="match status" value="1"/>
</dbReference>
<organism evidence="7 8">
    <name type="scientific">Larkinella terrae</name>
    <dbReference type="NCBI Taxonomy" id="2025311"/>
    <lineage>
        <taxon>Bacteria</taxon>
        <taxon>Pseudomonadati</taxon>
        <taxon>Bacteroidota</taxon>
        <taxon>Cytophagia</taxon>
        <taxon>Cytophagales</taxon>
        <taxon>Spirosomataceae</taxon>
        <taxon>Larkinella</taxon>
    </lineage>
</organism>